<reference evidence="2 4" key="3">
    <citation type="submission" date="2019-04" db="EMBL/GenBank/DDBJ databases">
        <authorList>
            <person name="Seth-Smith MB H."/>
            <person name="Seth-Smith H."/>
        </authorList>
    </citation>
    <scope>NUCLEOTIDE SEQUENCE [LARGE SCALE GENOMIC DNA]</scope>
    <source>
        <strain evidence="2">USB-603019</strain>
    </source>
</reference>
<gene>
    <name evidence="1" type="ORF">AL705_06365</name>
    <name evidence="2" type="ORF">LC603019_01260</name>
</gene>
<evidence type="ECO:0000313" key="2">
    <source>
        <dbReference type="EMBL" id="VHO01256.1"/>
    </source>
</evidence>
<dbReference type="GO" id="GO:0004658">
    <property type="term" value="F:propionyl-CoA carboxylase activity"/>
    <property type="evidence" value="ECO:0007669"/>
    <property type="project" value="InterPro"/>
</dbReference>
<accession>A0A0M4MCP3</accession>
<dbReference type="Proteomes" id="UP000324288">
    <property type="component" value="Chromosome"/>
</dbReference>
<dbReference type="Pfam" id="PF13822">
    <property type="entry name" value="ACC_epsilon"/>
    <property type="match status" value="1"/>
</dbReference>
<evidence type="ECO:0000313" key="3">
    <source>
        <dbReference type="Proteomes" id="UP000068137"/>
    </source>
</evidence>
<dbReference type="AlphaFoldDB" id="A0A0M4MCP3"/>
<sequence length="71" mass="7581">MTVKPDVVFDIVKGNPTEAEVAAIGEALRTMALAASTDTMPQVTNALNNWGDVNRQFSPVLAYAPTAYVNL</sequence>
<dbReference type="STRING" id="1528099.AL705_06365"/>
<evidence type="ECO:0000313" key="1">
    <source>
        <dbReference type="EMBL" id="ALE19249.1"/>
    </source>
</evidence>
<dbReference type="Proteomes" id="UP000068137">
    <property type="component" value="Chromosome"/>
</dbReference>
<dbReference type="EMBL" id="LR584267">
    <property type="protein sequence ID" value="VHO01256.1"/>
    <property type="molecule type" value="Genomic_DNA"/>
</dbReference>
<reference evidence="1" key="2">
    <citation type="journal article" date="2016" name="Int. J. Syst. Evol. Microbiol.">
        <title>Lawsonella clevelandensis gen. nov., sp. nov., a new member of the suborder Corynebacterineae isolated from human abscesses.</title>
        <authorList>
            <person name="Bell M.E."/>
            <person name="Bernard K.A."/>
            <person name="Harrington S.M."/>
            <person name="Patel N.B."/>
            <person name="Tucker T.A."/>
            <person name="Metcalfe M.G."/>
            <person name="McQuiston J.R."/>
        </authorList>
    </citation>
    <scope>NUCLEOTIDE SEQUENCE</scope>
    <source>
        <strain evidence="1">X1698</strain>
    </source>
</reference>
<evidence type="ECO:0008006" key="5">
    <source>
        <dbReference type="Google" id="ProtNLM"/>
    </source>
</evidence>
<dbReference type="RefSeq" id="WP_053962294.1">
    <property type="nucleotide sequence ID" value="NZ_CP009312.1"/>
</dbReference>
<dbReference type="EMBL" id="CP012390">
    <property type="protein sequence ID" value="ALE19249.1"/>
    <property type="molecule type" value="Genomic_DNA"/>
</dbReference>
<evidence type="ECO:0000313" key="4">
    <source>
        <dbReference type="Proteomes" id="UP000324288"/>
    </source>
</evidence>
<dbReference type="KEGG" id="cbq:AL705_06365"/>
<dbReference type="GeneID" id="84895163"/>
<keyword evidence="4" id="KW-1185">Reference proteome</keyword>
<organism evidence="1 3">
    <name type="scientific">Lawsonella clevelandensis</name>
    <dbReference type="NCBI Taxonomy" id="1528099"/>
    <lineage>
        <taxon>Bacteria</taxon>
        <taxon>Bacillati</taxon>
        <taxon>Actinomycetota</taxon>
        <taxon>Actinomycetes</taxon>
        <taxon>Mycobacteriales</taxon>
        <taxon>Lawsonellaceae</taxon>
        <taxon>Lawsonella</taxon>
    </lineage>
</organism>
<reference evidence="1 3" key="1">
    <citation type="journal article" date="2015" name="Genome Announc.">
        <title>Complete Genome Sequences for Two Strains of a Novel Fastidious, Partially Acid-Fast, Gram-Positive Corynebacterineae Bacterium, Derived from Human Clinical Samples.</title>
        <authorList>
            <person name="Nicholson A.C."/>
            <person name="Bell M."/>
            <person name="Humrighouse B.W."/>
            <person name="McQuiston J.R."/>
        </authorList>
    </citation>
    <scope>NUCLEOTIDE SEQUENCE [LARGE SCALE GENOMIC DNA]</scope>
    <source>
        <strain evidence="1 3">X1698</strain>
    </source>
</reference>
<name>A0A0M4MCP3_9ACTN</name>
<protein>
    <recommendedName>
        <fullName evidence="5">Acyl-CoA carboxylase subunit epsilon</fullName>
    </recommendedName>
</protein>
<dbReference type="GO" id="GO:0003989">
    <property type="term" value="F:acetyl-CoA carboxylase activity"/>
    <property type="evidence" value="ECO:0007669"/>
    <property type="project" value="InterPro"/>
</dbReference>
<proteinExistence type="predicted"/>
<dbReference type="InterPro" id="IPR032716">
    <property type="entry name" value="ACC_epsilon"/>
</dbReference>